<dbReference type="PROSITE" id="PS01156">
    <property type="entry name" value="TONB_DEPENDENT_REC_2"/>
    <property type="match status" value="1"/>
</dbReference>
<organism evidence="4 5">
    <name type="scientific">Pelovirga terrestris</name>
    <dbReference type="NCBI Taxonomy" id="2771352"/>
    <lineage>
        <taxon>Bacteria</taxon>
        <taxon>Pseudomonadati</taxon>
        <taxon>Thermodesulfobacteriota</taxon>
        <taxon>Desulfuromonadia</taxon>
        <taxon>Geobacterales</taxon>
        <taxon>Geobacteraceae</taxon>
        <taxon>Pelovirga</taxon>
    </lineage>
</organism>
<dbReference type="SUPFAM" id="SSF56935">
    <property type="entry name" value="Porins"/>
    <property type="match status" value="1"/>
</dbReference>
<protein>
    <submittedName>
        <fullName evidence="4">TonB-dependent receptor plug domain-containing protein</fullName>
    </submittedName>
</protein>
<evidence type="ECO:0000256" key="2">
    <source>
        <dbReference type="ARBA" id="ARBA00023136"/>
    </source>
</evidence>
<dbReference type="AlphaFoldDB" id="A0A8J6UGC5"/>
<name>A0A8J6UGC5_9BACT</name>
<comment type="caution">
    <text evidence="4">The sequence shown here is derived from an EMBL/GenBank/DDBJ whole genome shotgun (WGS) entry which is preliminary data.</text>
</comment>
<dbReference type="RefSeq" id="WP_191153782.1">
    <property type="nucleotide sequence ID" value="NZ_JACWUN010000002.1"/>
</dbReference>
<evidence type="ECO:0000313" key="4">
    <source>
        <dbReference type="EMBL" id="MBD1399508.1"/>
    </source>
</evidence>
<dbReference type="InterPro" id="IPR036942">
    <property type="entry name" value="Beta-barrel_TonB_sf"/>
</dbReference>
<dbReference type="InterPro" id="IPR010917">
    <property type="entry name" value="TonB_rcpt_CS"/>
</dbReference>
<reference evidence="4" key="1">
    <citation type="submission" date="2020-09" db="EMBL/GenBank/DDBJ databases">
        <title>Pelobacter alkaliphilus sp. nov., a novel anaerobic arsenate-reducing bacterium from terrestrial mud volcano.</title>
        <authorList>
            <person name="Khomyakova M.A."/>
            <person name="Merkel A.Y."/>
            <person name="Slobodkin A.I."/>
        </authorList>
    </citation>
    <scope>NUCLEOTIDE SEQUENCE</scope>
    <source>
        <strain evidence="4">M08fum</strain>
    </source>
</reference>
<keyword evidence="4" id="KW-0675">Receptor</keyword>
<comment type="subcellular location">
    <subcellularLocation>
        <location evidence="1">Cell outer membrane</location>
    </subcellularLocation>
</comment>
<proteinExistence type="predicted"/>
<dbReference type="InterPro" id="IPR037066">
    <property type="entry name" value="Plug_dom_sf"/>
</dbReference>
<dbReference type="Gene3D" id="2.170.130.10">
    <property type="entry name" value="TonB-dependent receptor, plug domain"/>
    <property type="match status" value="1"/>
</dbReference>
<gene>
    <name evidence="4" type="ORF">ICT70_02385</name>
</gene>
<keyword evidence="5" id="KW-1185">Reference proteome</keyword>
<sequence>MKICLLMIVLFYSPLLWAEDSLLALGDGQGQAAPNLHTMTPVIVHATSIESGETIIEGAALELMPSATGSVTEALKGMSQIQYDYERQSSLTVGEIAPPRISISGARPYENNFMIDGMSVTNTLNPSGLDNSRNTTDLPVGGSDVVLFYDSSLLESIQVYTSNIPAVYGGFVGGVVDAKLREPRSDYWRFSLSGGYTYDGWFDLRDEDKESVTPNNQPRFRIYRTGTSAEGPVGNKAAVLLSYVRHHSTIPLTRVKVDGTTYKDNQTRTNENYFARLNLQPHNELNLNLDLTYAPYEALRWDPIFRGSEWYINNRSWRFATQADYFLTSGVLTTKAAVARHGFSRDSKTSFRYAGLEDKYGGLGDTKNRTRDARASVSFVSTDVDINVGHISYTTGIEYGYKHIDMWNEGLVIHNLTATRRTIQTYEEISQARHNSNIGGYGQLEVVWHRLLLRPGVRIDYDRFSGNTDIAPRFKSEVDVFANGSLRLGAGANRYYGQHLSAYAFRRHRPIHTQIYDIQEDGSEVPRDPTISAVRNFSSDGLSTPYSDEISGDLSGSIVGTDYVVSAVRRKHQKQLISKSSDGIDYVLTNDGKSEYLGITGTLSRVFATDYLGTHRVSLSATKSKTYSVTGFFDSNVRENLVIQGYDLTYDTVFYREGLISRSDLPAENYNAPWILAVTLNSSFYQDRLRLMSVVRWRDSSRGLVADRRISDETPYGTTSGSNTVASNFWINPEGGYSQAYTYDKISGGATTDLTIEFDLYRYNERTVTMIGEVLNLFNGRAETGQSVDDTRIVNHGRGFYLGFNMVF</sequence>
<evidence type="ECO:0000256" key="3">
    <source>
        <dbReference type="ARBA" id="ARBA00023237"/>
    </source>
</evidence>
<dbReference type="Gene3D" id="2.40.170.20">
    <property type="entry name" value="TonB-dependent receptor, beta-barrel domain"/>
    <property type="match status" value="1"/>
</dbReference>
<dbReference type="Proteomes" id="UP000632828">
    <property type="component" value="Unassembled WGS sequence"/>
</dbReference>
<keyword evidence="3" id="KW-0998">Cell outer membrane</keyword>
<dbReference type="GO" id="GO:0009279">
    <property type="term" value="C:cell outer membrane"/>
    <property type="evidence" value="ECO:0007669"/>
    <property type="project" value="UniProtKB-SubCell"/>
</dbReference>
<keyword evidence="2" id="KW-0472">Membrane</keyword>
<dbReference type="EMBL" id="JACWUN010000002">
    <property type="protein sequence ID" value="MBD1399508.1"/>
    <property type="molecule type" value="Genomic_DNA"/>
</dbReference>
<evidence type="ECO:0000313" key="5">
    <source>
        <dbReference type="Proteomes" id="UP000632828"/>
    </source>
</evidence>
<evidence type="ECO:0000256" key="1">
    <source>
        <dbReference type="ARBA" id="ARBA00004442"/>
    </source>
</evidence>
<accession>A0A8J6UGC5</accession>